<keyword evidence="2" id="KW-1133">Transmembrane helix</keyword>
<dbReference type="HOGENOM" id="CLU_009520_1_1_10"/>
<dbReference type="STRING" id="866536.Belba_1053"/>
<accession>I3Z374</accession>
<gene>
    <name evidence="4" type="ordered locus">Belba_1053</name>
</gene>
<comment type="similarity">
    <text evidence="1">Belongs to the transglycosylase Slt family.</text>
</comment>
<dbReference type="InterPro" id="IPR008258">
    <property type="entry name" value="Transglycosylase_SLT_dom_1"/>
</dbReference>
<dbReference type="eggNOG" id="COG0741">
    <property type="taxonomic scope" value="Bacteria"/>
</dbReference>
<evidence type="ECO:0000256" key="2">
    <source>
        <dbReference type="SAM" id="Phobius"/>
    </source>
</evidence>
<proteinExistence type="inferred from homology"/>
<feature type="transmembrane region" description="Helical" evidence="2">
    <location>
        <begin position="20"/>
        <end position="39"/>
    </location>
</feature>
<protein>
    <submittedName>
        <fullName evidence="4">Soluble lytic murein transglycosylase-like protein</fullName>
    </submittedName>
</protein>
<reference evidence="5" key="1">
    <citation type="submission" date="2012-06" db="EMBL/GenBank/DDBJ databases">
        <title>The complete genome of Belliella baltica DSM 15883.</title>
        <authorList>
            <person name="Lucas S."/>
            <person name="Copeland A."/>
            <person name="Lapidus A."/>
            <person name="Goodwin L."/>
            <person name="Pitluck S."/>
            <person name="Peters L."/>
            <person name="Mikhailova N."/>
            <person name="Davenport K."/>
            <person name="Kyrpides N."/>
            <person name="Mavromatis K."/>
            <person name="Pagani I."/>
            <person name="Ivanova N."/>
            <person name="Ovchinnikova G."/>
            <person name="Zeytun A."/>
            <person name="Detter J.C."/>
            <person name="Han C."/>
            <person name="Land M."/>
            <person name="Hauser L."/>
            <person name="Markowitz V."/>
            <person name="Cheng J.-F."/>
            <person name="Hugenholtz P."/>
            <person name="Woyke T."/>
            <person name="Wu D."/>
            <person name="Tindall B."/>
            <person name="Pomrenke H."/>
            <person name="Brambilla E."/>
            <person name="Klenk H.-P."/>
            <person name="Eisen J.A."/>
        </authorList>
    </citation>
    <scope>NUCLEOTIDE SEQUENCE [LARGE SCALE GENOMIC DNA]</scope>
    <source>
        <strain evidence="5">DSM 15883 / CIP 108006 / LMG 21964 / BA134</strain>
    </source>
</reference>
<keyword evidence="2" id="KW-0812">Transmembrane</keyword>
<keyword evidence="2" id="KW-0472">Membrane</keyword>
<dbReference type="AlphaFoldDB" id="I3Z374"/>
<dbReference type="SUPFAM" id="SSF53955">
    <property type="entry name" value="Lysozyme-like"/>
    <property type="match status" value="1"/>
</dbReference>
<dbReference type="PANTHER" id="PTHR37423:SF2">
    <property type="entry name" value="MEMBRANE-BOUND LYTIC MUREIN TRANSGLYCOSYLASE C"/>
    <property type="match status" value="1"/>
</dbReference>
<keyword evidence="5" id="KW-1185">Reference proteome</keyword>
<feature type="domain" description="Transglycosylase SLT" evidence="3">
    <location>
        <begin position="130"/>
        <end position="234"/>
    </location>
</feature>
<dbReference type="PATRIC" id="fig|866536.3.peg.1084"/>
<name>I3Z374_BELBD</name>
<sequence length="330" mass="38720">MTNSTVNTFFLQTIKNLQKFHLYIIYGLLLLLFGLFFLYQIESKQTDINYDEVLVEQEGGEHLRMMIPDSRAKLFALPEKIDFAGENVPLEIEEVRERYEREIYVNAYWQSNMILLMKRSAKYLPTIERILKEHNIPEDFKYLAIAESGLLHVTSAAGAKGFWQFMPATAKEYDLEVSNDVDERYHLEKSTHAACKYIKAAYARFGSWTSVAASYNMGMSGLSRRKNDQKQSNYYDLLLNDETSRYVFRVLAFKEIFEQPEKFGFNLKEEDYYKLPITREIKVDQNINDLAEWAIKHNSSYKDLKILNPWLRSGKLRTARGKEYLIQLPV</sequence>
<dbReference type="Gene3D" id="1.10.530.10">
    <property type="match status" value="1"/>
</dbReference>
<dbReference type="InterPro" id="IPR023346">
    <property type="entry name" value="Lysozyme-like_dom_sf"/>
</dbReference>
<organism evidence="4 5">
    <name type="scientific">Belliella baltica (strain DSM 15883 / CIP 108006 / LMG 21964 / BA134)</name>
    <dbReference type="NCBI Taxonomy" id="866536"/>
    <lineage>
        <taxon>Bacteria</taxon>
        <taxon>Pseudomonadati</taxon>
        <taxon>Bacteroidota</taxon>
        <taxon>Cytophagia</taxon>
        <taxon>Cytophagales</taxon>
        <taxon>Cyclobacteriaceae</taxon>
        <taxon>Belliella</taxon>
    </lineage>
</organism>
<evidence type="ECO:0000313" key="4">
    <source>
        <dbReference type="EMBL" id="AFL83692.1"/>
    </source>
</evidence>
<dbReference type="EMBL" id="CP003281">
    <property type="protein sequence ID" value="AFL83692.1"/>
    <property type="molecule type" value="Genomic_DNA"/>
</dbReference>
<evidence type="ECO:0000313" key="5">
    <source>
        <dbReference type="Proteomes" id="UP000006050"/>
    </source>
</evidence>
<dbReference type="PANTHER" id="PTHR37423">
    <property type="entry name" value="SOLUBLE LYTIC MUREIN TRANSGLYCOSYLASE-RELATED"/>
    <property type="match status" value="1"/>
</dbReference>
<evidence type="ECO:0000259" key="3">
    <source>
        <dbReference type="Pfam" id="PF01464"/>
    </source>
</evidence>
<dbReference type="CDD" id="cd16894">
    <property type="entry name" value="MltD-like"/>
    <property type="match status" value="1"/>
</dbReference>
<dbReference type="Pfam" id="PF01464">
    <property type="entry name" value="SLT"/>
    <property type="match status" value="1"/>
</dbReference>
<dbReference type="KEGG" id="bbd:Belba_1053"/>
<evidence type="ECO:0000256" key="1">
    <source>
        <dbReference type="ARBA" id="ARBA00007734"/>
    </source>
</evidence>
<dbReference type="Proteomes" id="UP000006050">
    <property type="component" value="Chromosome"/>
</dbReference>